<gene>
    <name evidence="1" type="ORF">AVEN_183521_1</name>
    <name evidence="2" type="ORF">AVEN_214397_1</name>
</gene>
<dbReference type="AlphaFoldDB" id="A0A4Y2B2D3"/>
<evidence type="ECO:0000313" key="1">
    <source>
        <dbReference type="EMBL" id="GBL85436.1"/>
    </source>
</evidence>
<accession>A0A4Y2B2D3</accession>
<sequence>MGFEESRYQINGQWLLLCRWNLDNLSRELRPIGPIGIPRTMWIGWFGIYWRKSQIWPFYANRTVKVQHMVKNSVDDKSAKSWTARRH</sequence>
<evidence type="ECO:0000313" key="2">
    <source>
        <dbReference type="EMBL" id="GBL85461.1"/>
    </source>
</evidence>
<proteinExistence type="predicted"/>
<dbReference type="EMBL" id="BGPR01158152">
    <property type="protein sequence ID" value="GBL85436.1"/>
    <property type="molecule type" value="Genomic_DNA"/>
</dbReference>
<reference evidence="1 3" key="1">
    <citation type="journal article" date="2019" name="Sci. Rep.">
        <title>Orb-weaving spider Araneus ventricosus genome elucidates the spidroin gene catalogue.</title>
        <authorList>
            <person name="Kono N."/>
            <person name="Nakamura H."/>
            <person name="Ohtoshi R."/>
            <person name="Moran D.A.P."/>
            <person name="Shinohara A."/>
            <person name="Yoshida Y."/>
            <person name="Fujiwara M."/>
            <person name="Mori M."/>
            <person name="Tomita M."/>
            <person name="Arakawa K."/>
        </authorList>
    </citation>
    <scope>NUCLEOTIDE SEQUENCE [LARGE SCALE GENOMIC DNA]</scope>
</reference>
<keyword evidence="3" id="KW-1185">Reference proteome</keyword>
<protein>
    <submittedName>
        <fullName evidence="1">Uncharacterized protein</fullName>
    </submittedName>
</protein>
<dbReference type="Proteomes" id="UP000499080">
    <property type="component" value="Unassembled WGS sequence"/>
</dbReference>
<comment type="caution">
    <text evidence="1">The sequence shown here is derived from an EMBL/GenBank/DDBJ whole genome shotgun (WGS) entry which is preliminary data.</text>
</comment>
<dbReference type="EMBL" id="BGPR01158158">
    <property type="protein sequence ID" value="GBL85461.1"/>
    <property type="molecule type" value="Genomic_DNA"/>
</dbReference>
<name>A0A4Y2B2D3_ARAVE</name>
<evidence type="ECO:0000313" key="3">
    <source>
        <dbReference type="Proteomes" id="UP000499080"/>
    </source>
</evidence>
<organism evidence="1 3">
    <name type="scientific">Araneus ventricosus</name>
    <name type="common">Orbweaver spider</name>
    <name type="synonym">Epeira ventricosa</name>
    <dbReference type="NCBI Taxonomy" id="182803"/>
    <lineage>
        <taxon>Eukaryota</taxon>
        <taxon>Metazoa</taxon>
        <taxon>Ecdysozoa</taxon>
        <taxon>Arthropoda</taxon>
        <taxon>Chelicerata</taxon>
        <taxon>Arachnida</taxon>
        <taxon>Araneae</taxon>
        <taxon>Araneomorphae</taxon>
        <taxon>Entelegynae</taxon>
        <taxon>Araneoidea</taxon>
        <taxon>Araneidae</taxon>
        <taxon>Araneus</taxon>
    </lineage>
</organism>